<protein>
    <submittedName>
        <fullName evidence="1">2-methylisocitrate lyase</fullName>
    </submittedName>
</protein>
<accession>A0ABN6N0X1</accession>
<evidence type="ECO:0000313" key="1">
    <source>
        <dbReference type="EMBL" id="BDG05503.1"/>
    </source>
</evidence>
<dbReference type="EMBL" id="AP025591">
    <property type="protein sequence ID" value="BDG05503.1"/>
    <property type="molecule type" value="Genomic_DNA"/>
</dbReference>
<dbReference type="Proteomes" id="UP001162891">
    <property type="component" value="Chromosome"/>
</dbReference>
<dbReference type="CDD" id="cd00377">
    <property type="entry name" value="ICL_PEPM"/>
    <property type="match status" value="1"/>
</dbReference>
<dbReference type="SUPFAM" id="SSF51621">
    <property type="entry name" value="Phosphoenolpyruvate/pyruvate domain"/>
    <property type="match status" value="1"/>
</dbReference>
<sequence>MPALREKAEILRKLHAGPRILVLTNAWDAASARVIQAAGFPAVATSSAGIAYVLGYPDGQRISRAEMLDMVRRIAASVDVPVSADVEAGYGTTADAAAETARGVVAAGAAGMNLEDVDDRGELLPVDRQVERLRAVRAAADALGVPLVVNARTDTFGVPSLAPSDAPDEAVRRANAYLAAGADCAFVPFVRDRDAIARLARDVAGPLNVLGLPGAPPVAELEKLGVRRVTVGSGVARAAYGLARRIALELRDAGTYGALGEGALSYAEMQALMS</sequence>
<gene>
    <name evidence="1" type="primary">prpB</name>
    <name evidence="1" type="ORF">AMOR_44990</name>
</gene>
<dbReference type="PANTHER" id="PTHR42905:SF16">
    <property type="entry name" value="CARBOXYPHOSPHONOENOLPYRUVATE PHOSPHONOMUTASE-LIKE PROTEIN (AFU_ORTHOLOGUE AFUA_5G07230)"/>
    <property type="match status" value="1"/>
</dbReference>
<keyword evidence="2" id="KW-1185">Reference proteome</keyword>
<dbReference type="InterPro" id="IPR040442">
    <property type="entry name" value="Pyrv_kinase-like_dom_sf"/>
</dbReference>
<evidence type="ECO:0000313" key="2">
    <source>
        <dbReference type="Proteomes" id="UP001162891"/>
    </source>
</evidence>
<dbReference type="Pfam" id="PF13714">
    <property type="entry name" value="PEP_mutase"/>
    <property type="match status" value="1"/>
</dbReference>
<dbReference type="RefSeq" id="WP_248354395.1">
    <property type="nucleotide sequence ID" value="NZ_AP025591.1"/>
</dbReference>
<dbReference type="InterPro" id="IPR015813">
    <property type="entry name" value="Pyrv/PenolPyrv_kinase-like_dom"/>
</dbReference>
<dbReference type="PANTHER" id="PTHR42905">
    <property type="entry name" value="PHOSPHOENOLPYRUVATE CARBOXYLASE"/>
    <property type="match status" value="1"/>
</dbReference>
<dbReference type="InterPro" id="IPR039556">
    <property type="entry name" value="ICL/PEPM"/>
</dbReference>
<organism evidence="1 2">
    <name type="scientific">Anaeromyxobacter oryzae</name>
    <dbReference type="NCBI Taxonomy" id="2918170"/>
    <lineage>
        <taxon>Bacteria</taxon>
        <taxon>Pseudomonadati</taxon>
        <taxon>Myxococcota</taxon>
        <taxon>Myxococcia</taxon>
        <taxon>Myxococcales</taxon>
        <taxon>Cystobacterineae</taxon>
        <taxon>Anaeromyxobacteraceae</taxon>
        <taxon>Anaeromyxobacter</taxon>
    </lineage>
</organism>
<dbReference type="Gene3D" id="3.20.20.60">
    <property type="entry name" value="Phosphoenolpyruvate-binding domains"/>
    <property type="match status" value="1"/>
</dbReference>
<reference evidence="2" key="1">
    <citation type="journal article" date="2022" name="Int. J. Syst. Evol. Microbiol.">
        <title>Anaeromyxobacter oryzae sp. nov., Anaeromyxobacter diazotrophicus sp. nov. and Anaeromyxobacter paludicola sp. nov., isolated from paddy soils.</title>
        <authorList>
            <person name="Itoh H."/>
            <person name="Xu Z."/>
            <person name="Mise K."/>
            <person name="Masuda Y."/>
            <person name="Ushijima N."/>
            <person name="Hayakawa C."/>
            <person name="Shiratori Y."/>
            <person name="Senoo K."/>
        </authorList>
    </citation>
    <scope>NUCLEOTIDE SEQUENCE [LARGE SCALE GENOMIC DNA]</scope>
    <source>
        <strain evidence="2">Red232</strain>
    </source>
</reference>
<keyword evidence="1" id="KW-0456">Lyase</keyword>
<proteinExistence type="predicted"/>
<dbReference type="GO" id="GO:0016829">
    <property type="term" value="F:lyase activity"/>
    <property type="evidence" value="ECO:0007669"/>
    <property type="project" value="UniProtKB-KW"/>
</dbReference>
<name>A0ABN6N0X1_9BACT</name>